<dbReference type="STRING" id="3469.A0A4Y7L4G7"/>
<evidence type="ECO:0000313" key="1">
    <source>
        <dbReference type="EMBL" id="RZC79075.1"/>
    </source>
</evidence>
<dbReference type="Gramene" id="RZC79075">
    <property type="protein sequence ID" value="RZC79075"/>
    <property type="gene ID" value="C5167_003284"/>
</dbReference>
<proteinExistence type="predicted"/>
<protein>
    <submittedName>
        <fullName evidence="1">Uncharacterized protein</fullName>
    </submittedName>
</protein>
<name>A0A4Y7L4G7_PAPSO</name>
<gene>
    <name evidence="1" type="ORF">C5167_003284</name>
</gene>
<dbReference type="EMBL" id="CM010723">
    <property type="protein sequence ID" value="RZC79075.1"/>
    <property type="molecule type" value="Genomic_DNA"/>
</dbReference>
<keyword evidence="2" id="KW-1185">Reference proteome</keyword>
<reference evidence="1 2" key="1">
    <citation type="journal article" date="2018" name="Science">
        <title>The opium poppy genome and morphinan production.</title>
        <authorList>
            <person name="Guo L."/>
            <person name="Winzer T."/>
            <person name="Yang X."/>
            <person name="Li Y."/>
            <person name="Ning Z."/>
            <person name="He Z."/>
            <person name="Teodor R."/>
            <person name="Lu Y."/>
            <person name="Bowser T.A."/>
            <person name="Graham I.A."/>
            <person name="Ye K."/>
        </authorList>
    </citation>
    <scope>NUCLEOTIDE SEQUENCE [LARGE SCALE GENOMIC DNA]</scope>
    <source>
        <strain evidence="2">cv. HN1</strain>
        <tissue evidence="1">Leaves</tissue>
    </source>
</reference>
<dbReference type="AlphaFoldDB" id="A0A4Y7L4G7"/>
<evidence type="ECO:0000313" key="2">
    <source>
        <dbReference type="Proteomes" id="UP000316621"/>
    </source>
</evidence>
<organism evidence="1 2">
    <name type="scientific">Papaver somniferum</name>
    <name type="common">Opium poppy</name>
    <dbReference type="NCBI Taxonomy" id="3469"/>
    <lineage>
        <taxon>Eukaryota</taxon>
        <taxon>Viridiplantae</taxon>
        <taxon>Streptophyta</taxon>
        <taxon>Embryophyta</taxon>
        <taxon>Tracheophyta</taxon>
        <taxon>Spermatophyta</taxon>
        <taxon>Magnoliopsida</taxon>
        <taxon>Ranunculales</taxon>
        <taxon>Papaveraceae</taxon>
        <taxon>Papaveroideae</taxon>
        <taxon>Papaver</taxon>
    </lineage>
</organism>
<dbReference type="Proteomes" id="UP000316621">
    <property type="component" value="Chromosome 9"/>
</dbReference>
<sequence length="143" mass="16345">MNLNSARGFWPVTPLLTVKGYTFSDRCDRISVECSASSCSRFPWFHRICGISPRILICSDSQFFLDIGSVSRILDSIMKLRLQFCWTIESENSTLNSRLAGSQRAPFLRRFLLRLNFSSFFETTARGVLNVVRSRPTLPDLPQ</sequence>
<accession>A0A4Y7L4G7</accession>